<dbReference type="InterPro" id="IPR001881">
    <property type="entry name" value="EGF-like_Ca-bd_dom"/>
</dbReference>
<feature type="disulfide bond" evidence="20">
    <location>
        <begin position="346"/>
        <end position="356"/>
    </location>
</feature>
<comment type="caution">
    <text evidence="20">Lacks conserved residue(s) required for the propagation of feature annotation.</text>
</comment>
<dbReference type="PROSITE" id="PS51120">
    <property type="entry name" value="LDLRB"/>
    <property type="match status" value="12"/>
</dbReference>
<dbReference type="FunFam" id="4.10.400.10:FF:000045">
    <property type="entry name" value="Low-density lipoprotein receptor-related protein 2"/>
    <property type="match status" value="2"/>
</dbReference>
<dbReference type="PROSITE" id="PS01187">
    <property type="entry name" value="EGF_CA"/>
    <property type="match status" value="4"/>
</dbReference>
<feature type="disulfide bond" evidence="21">
    <location>
        <begin position="2902"/>
        <end position="2920"/>
    </location>
</feature>
<keyword evidence="13 24" id="KW-0472">Membrane</keyword>
<evidence type="ECO:0000256" key="11">
    <source>
        <dbReference type="ARBA" id="ARBA00022837"/>
    </source>
</evidence>
<dbReference type="InterPro" id="IPR018097">
    <property type="entry name" value="EGF_Ca-bd_CS"/>
</dbReference>
<feature type="disulfide bond" evidence="21">
    <location>
        <begin position="3834"/>
        <end position="3846"/>
    </location>
</feature>
<evidence type="ECO:0000256" key="5">
    <source>
        <dbReference type="ARBA" id="ARBA00022553"/>
    </source>
</evidence>
<evidence type="ECO:0000256" key="20">
    <source>
        <dbReference type="PROSITE-ProRule" id="PRU00076"/>
    </source>
</evidence>
<feature type="disulfide bond" evidence="21">
    <location>
        <begin position="3716"/>
        <end position="3734"/>
    </location>
</feature>
<feature type="disulfide bond" evidence="21">
    <location>
        <begin position="1070"/>
        <end position="1088"/>
    </location>
</feature>
<dbReference type="Pfam" id="PF00057">
    <property type="entry name" value="Ldl_recept_a"/>
    <property type="match status" value="31"/>
</dbReference>
<dbReference type="InterPro" id="IPR026823">
    <property type="entry name" value="cEGF"/>
</dbReference>
<feature type="repeat" description="LDL-receptor class B" evidence="22">
    <location>
        <begin position="875"/>
        <end position="917"/>
    </location>
</feature>
<dbReference type="SMART" id="SM00135">
    <property type="entry name" value="LY"/>
    <property type="match status" value="36"/>
</dbReference>
<feature type="disulfide bond" evidence="21">
    <location>
        <begin position="3544"/>
        <end position="3556"/>
    </location>
</feature>
<feature type="disulfide bond" evidence="21">
    <location>
        <begin position="230"/>
        <end position="248"/>
    </location>
</feature>
<feature type="signal peptide" evidence="25">
    <location>
        <begin position="1"/>
        <end position="17"/>
    </location>
</feature>
<feature type="disulfide bond" evidence="21">
    <location>
        <begin position="1082"/>
        <end position="1097"/>
    </location>
</feature>
<gene>
    <name evidence="27" type="ORF">AFUS01_LOCUS15914</name>
</gene>
<feature type="disulfide bond" evidence="21">
    <location>
        <begin position="3039"/>
        <end position="3057"/>
    </location>
</feature>
<dbReference type="SMART" id="SM00179">
    <property type="entry name" value="EGF_CA"/>
    <property type="match status" value="8"/>
</dbReference>
<feature type="repeat" description="LDL-receptor class B" evidence="22">
    <location>
        <begin position="1562"/>
        <end position="1605"/>
    </location>
</feature>
<feature type="repeat" description="LDL-receptor class B" evidence="22">
    <location>
        <begin position="745"/>
        <end position="787"/>
    </location>
</feature>
<evidence type="ECO:0000313" key="27">
    <source>
        <dbReference type="EMBL" id="CAG7727047.1"/>
    </source>
</evidence>
<dbReference type="PROSITE" id="PS00010">
    <property type="entry name" value="ASX_HYDROXYL"/>
    <property type="match status" value="3"/>
</dbReference>
<feature type="disulfide bond" evidence="21">
    <location>
        <begin position="2726"/>
        <end position="2738"/>
    </location>
</feature>
<feature type="disulfide bond" evidence="21">
    <location>
        <begin position="1109"/>
        <end position="1127"/>
    </location>
</feature>
<feature type="disulfide bond" evidence="21">
    <location>
        <begin position="2989"/>
        <end position="3001"/>
    </location>
</feature>
<dbReference type="FunFam" id="4.10.400.10:FF:000034">
    <property type="entry name" value="Low-density lipoprotein receptor-related protein 2"/>
    <property type="match status" value="1"/>
</dbReference>
<feature type="domain" description="EGF-like" evidence="26">
    <location>
        <begin position="4365"/>
        <end position="4397"/>
    </location>
</feature>
<dbReference type="PROSITE" id="PS00022">
    <property type="entry name" value="EGF_1"/>
    <property type="match status" value="1"/>
</dbReference>
<feature type="disulfide bond" evidence="21">
    <location>
        <begin position="1030"/>
        <end position="1048"/>
    </location>
</feature>
<dbReference type="Pfam" id="PF16472">
    <property type="entry name" value="DUF5050"/>
    <property type="match status" value="1"/>
</dbReference>
<feature type="disulfide bond" evidence="21">
    <location>
        <begin position="3563"/>
        <end position="3578"/>
    </location>
</feature>
<feature type="disulfide bond" evidence="21">
    <location>
        <begin position="161"/>
        <end position="176"/>
    </location>
</feature>
<feature type="disulfide bond" evidence="21">
    <location>
        <begin position="2745"/>
        <end position="2760"/>
    </location>
</feature>
<dbReference type="FunFam" id="2.120.10.30:FF:000035">
    <property type="entry name" value="Low-density lipoprotein receptor-related protein 2"/>
    <property type="match status" value="1"/>
</dbReference>
<feature type="disulfide bond" evidence="21">
    <location>
        <begin position="1274"/>
        <end position="1292"/>
    </location>
</feature>
<evidence type="ECO:0000256" key="4">
    <source>
        <dbReference type="ARBA" id="ARBA00022536"/>
    </source>
</evidence>
<dbReference type="Pfam" id="PF00058">
    <property type="entry name" value="Ldl_recept_b"/>
    <property type="match status" value="5"/>
</dbReference>
<dbReference type="SMART" id="SM00192">
    <property type="entry name" value="LDLa"/>
    <property type="match status" value="35"/>
</dbReference>
<evidence type="ECO:0000256" key="25">
    <source>
        <dbReference type="SAM" id="SignalP"/>
    </source>
</evidence>
<feature type="disulfide bond" evidence="21">
    <location>
        <begin position="3809"/>
        <end position="3824"/>
    </location>
</feature>
<feature type="repeat" description="LDL-receptor class B" evidence="22">
    <location>
        <begin position="2462"/>
        <end position="2502"/>
    </location>
</feature>
<dbReference type="InterPro" id="IPR051221">
    <property type="entry name" value="LDLR-related"/>
</dbReference>
<feature type="disulfide bond" evidence="21">
    <location>
        <begin position="3928"/>
        <end position="3946"/>
    </location>
</feature>
<dbReference type="GO" id="GO:0005905">
    <property type="term" value="C:clathrin-coated pit"/>
    <property type="evidence" value="ECO:0007669"/>
    <property type="project" value="UniProtKB-KW"/>
</dbReference>
<feature type="disulfide bond" evidence="21">
    <location>
        <begin position="2772"/>
        <end position="2790"/>
    </location>
</feature>
<evidence type="ECO:0000256" key="22">
    <source>
        <dbReference type="PROSITE-ProRule" id="PRU00461"/>
    </source>
</evidence>
<feature type="disulfide bond" evidence="21">
    <location>
        <begin position="121"/>
        <end position="136"/>
    </location>
</feature>
<evidence type="ECO:0000256" key="6">
    <source>
        <dbReference type="ARBA" id="ARBA00022583"/>
    </source>
</evidence>
<evidence type="ECO:0000256" key="23">
    <source>
        <dbReference type="SAM" id="MobiDB-lite"/>
    </source>
</evidence>
<feature type="disulfide bond" evidence="21">
    <location>
        <begin position="2692"/>
        <end position="2710"/>
    </location>
</feature>
<comment type="similarity">
    <text evidence="2">Belongs to the LDLR family.</text>
</comment>
<evidence type="ECO:0000256" key="8">
    <source>
        <dbReference type="ARBA" id="ARBA00022729"/>
    </source>
</evidence>
<dbReference type="FunFam" id="2.120.10.30:FF:000241">
    <property type="entry name" value="Low-density lipoprotein receptor-related protein 6"/>
    <property type="match status" value="6"/>
</dbReference>
<feature type="disulfide bond" evidence="21">
    <location>
        <begin position="2685"/>
        <end position="2697"/>
    </location>
</feature>
<dbReference type="PROSITE" id="PS01186">
    <property type="entry name" value="EGF_2"/>
    <property type="match status" value="4"/>
</dbReference>
<feature type="repeat" description="LDL-receptor class B" evidence="22">
    <location>
        <begin position="2503"/>
        <end position="2549"/>
    </location>
</feature>
<evidence type="ECO:0000256" key="12">
    <source>
        <dbReference type="ARBA" id="ARBA00022989"/>
    </source>
</evidence>
<keyword evidence="12 24" id="KW-1133">Transmembrane helix</keyword>
<dbReference type="PANTHER" id="PTHR22722:SF14">
    <property type="entry name" value="MEGALIN, ISOFORM A"/>
    <property type="match status" value="1"/>
</dbReference>
<dbReference type="PROSITE" id="PS01209">
    <property type="entry name" value="LDLRA_1"/>
    <property type="match status" value="19"/>
</dbReference>
<dbReference type="FunFam" id="4.10.400.10:FF:000002">
    <property type="entry name" value="Low-density lipoprotein receptor-related protein 1"/>
    <property type="match status" value="1"/>
</dbReference>
<feature type="disulfide bond" evidence="21">
    <location>
        <begin position="242"/>
        <end position="257"/>
    </location>
</feature>
<dbReference type="InterPro" id="IPR000033">
    <property type="entry name" value="LDLR_classB_rpt"/>
</dbReference>
<evidence type="ECO:0000256" key="14">
    <source>
        <dbReference type="ARBA" id="ARBA00023157"/>
    </source>
</evidence>
<feature type="domain" description="EGF-like" evidence="26">
    <location>
        <begin position="342"/>
        <end position="380"/>
    </location>
</feature>
<keyword evidence="11" id="KW-0106">Calcium</keyword>
<feature type="disulfide bond" evidence="21">
    <location>
        <begin position="3940"/>
        <end position="3955"/>
    </location>
</feature>
<feature type="disulfide bond" evidence="21">
    <location>
        <begin position="1267"/>
        <end position="1279"/>
    </location>
</feature>
<dbReference type="PROSITE" id="PS50068">
    <property type="entry name" value="LDLRA_2"/>
    <property type="match status" value="35"/>
</dbReference>
<dbReference type="Pfam" id="PF24468">
    <property type="entry name" value="EGF_LRP2"/>
    <property type="match status" value="1"/>
</dbReference>
<feature type="disulfide bond" evidence="21">
    <location>
        <begin position="3770"/>
        <end position="3785"/>
    </location>
</feature>
<feature type="repeat" description="LDL-receptor class B" evidence="22">
    <location>
        <begin position="4227"/>
        <end position="4270"/>
    </location>
</feature>
<feature type="repeat" description="LDL-receptor class B" evidence="22">
    <location>
        <begin position="4181"/>
        <end position="4225"/>
    </location>
</feature>
<dbReference type="FunFam" id="4.10.400.10:FF:000189">
    <property type="entry name" value="low-density lipoprotein receptor 1"/>
    <property type="match status" value="1"/>
</dbReference>
<keyword evidence="4 20" id="KW-0245">EGF-like domain</keyword>
<organism evidence="27 28">
    <name type="scientific">Allacma fusca</name>
    <dbReference type="NCBI Taxonomy" id="39272"/>
    <lineage>
        <taxon>Eukaryota</taxon>
        <taxon>Metazoa</taxon>
        <taxon>Ecdysozoa</taxon>
        <taxon>Arthropoda</taxon>
        <taxon>Hexapoda</taxon>
        <taxon>Collembola</taxon>
        <taxon>Symphypleona</taxon>
        <taxon>Sminthuridae</taxon>
        <taxon>Allacma</taxon>
    </lineage>
</organism>
<evidence type="ECO:0000256" key="3">
    <source>
        <dbReference type="ARBA" id="ARBA00022475"/>
    </source>
</evidence>
<feature type="repeat" description="LDL-receptor class B" evidence="22">
    <location>
        <begin position="2550"/>
        <end position="2591"/>
    </location>
</feature>
<feature type="disulfide bond" evidence="21">
    <location>
        <begin position="2859"/>
        <end position="2877"/>
    </location>
</feature>
<evidence type="ECO:0000313" key="28">
    <source>
        <dbReference type="Proteomes" id="UP000708208"/>
    </source>
</evidence>
<proteinExistence type="inferred from homology"/>
<dbReference type="GO" id="GO:0006898">
    <property type="term" value="P:receptor-mediated endocytosis"/>
    <property type="evidence" value="ECO:0007669"/>
    <property type="project" value="TreeGrafter"/>
</dbReference>
<feature type="disulfide bond" evidence="21">
    <location>
        <begin position="2895"/>
        <end position="2907"/>
    </location>
</feature>
<keyword evidence="3" id="KW-1003">Cell membrane</keyword>
<evidence type="ECO:0000256" key="2">
    <source>
        <dbReference type="ARBA" id="ARBA00009939"/>
    </source>
</evidence>
<comment type="caution">
    <text evidence="27">The sequence shown here is derived from an EMBL/GenBank/DDBJ whole genome shotgun (WGS) entry which is preliminary data.</text>
</comment>
<dbReference type="PANTHER" id="PTHR22722">
    <property type="entry name" value="LOW-DENSITY LIPOPROTEIN RECEPTOR-RELATED PROTEIN 2-RELATED"/>
    <property type="match status" value="1"/>
</dbReference>
<keyword evidence="17" id="KW-0325">Glycoprotein</keyword>
<feature type="disulfide bond" evidence="21">
    <location>
        <begin position="3632"/>
        <end position="3650"/>
    </location>
</feature>
<sequence>MGEIILIFLLIIGSCFAESTVSGTRYVSRLDNKGLSSKHVNSTDTTICSSDQFHCPSSNKCIPKRWICDFHNDCGPPTSTGAGAEDETGDCPPPECDSTSQFKCGVYKWNETFCIPLHHKCDKHPDCIDKADERNCQYRPCHNDDFKCKSGDICLPTSKRCDGYFDCRDESDEANCPNRTLSCSLSTFACANGQKCIDRSYKCNHRKDCDDGSDEVGCNFPACTKEQFRCENQFCIPSRWQCDGRVDCSDRSDEKNCTTLKCSGGKFLCPKGRKDSTPKCIEKTSVCDGVDDCEDKSDENSCGSNLCNALDCSYKCKPSLEGGICVCSGGYQLGNDSRSCVDKDECKEWGYCDHFCENTNGGFSCSCAPGYSLRDGRACAAASEDSVQIYFVHHQNIHRMDRKGLKTEIFLNTTSGSGLDYHWKKSLLFWSDLETRKIYSTSYKPGGDSSKGVEISVGGTWSPVAVAIDWIGDKLYVADGLGQKIDLFELDGRWHGIVLGRNLTGPSDIALDPTAGLMFIADSTRLIRATMAGSKVTIIMNEAVYRASGIALDLYTKRVFWCDSLLDYIETVDYDGKNRFPVVRGPSFVPSPSRLTLFESTIYFTDGTKEGVLAIDKFKGANSSQVLYYNRSETREPRGIKAVHSLLQPVIPSPCGDNNGGCEHLCVLTEQNSELGFECACHLGWQLAEDRKQCNRVYDFLIYSQHKFVKGQVLDPVSDNFNDAIVPVVSRSARFVGLDYDAYDNFIYYSDVLQDVIYRVNRTGTNRDIVLAAQNEGVEGLAMDWASKNLYYIDSKEGTLSVLSTRNTTIRKVLLRNLKRPRAIVVHPNRGYLFYSEWDRPANISRANADGTNVTVFKNVLLGWPNGLSIDFDEDRLYWCDALLDHIQHSNLEGHDIKTITSRYIRHPFSLVIYGDFVYVTDWRLDAIFRINKSSGGNEEIVTRVDESNRLYGVKIFSRKNQKMPGIHPCSVDNGGCSGLCFPVPKKKGAGEVEARCGCANGQKLDGKSCVEDPHAEKVKVCSNSWHFTCDNQRCIPNSWVCDGDDDCLDNSDEMRNCTKPTCSSSEFQCKSGRCIPSTFKCDSDNDCGDHSDEVGCVNVTCESSQFRCENSRCIPGTWKCDSENDCGDGSDEGDFCAEKTCAYFQFTCPRSGHCIPQSWVCDGDNDCFDNLDEEGCPPVNCRDNQFKCNNFKQCIHESYKCDGIPDCDDGSDELGCPEVNLNECNEEKQFRCEKSGICIPKEWHCDGNPDCVDKSDEPVNCHQKPCQTGYFKCQNNKCVHTAYICDGEDDCGDGSDEDSLIHACKKVFTCASGEWACPNVTGRCINMTQICDSKMDCPNGADEGPSCDLNECSSITCSSGLCRQTPVGPLCDCPLGEVLEKNSTTICTDFDECTLFQCSQHCQNVKKSYICSCTPGYILDSDKHFCRAVNHSAAFLVISNRRSILVSDLDEHSIERVPVVVENVVATTSDMATGAIYWSDMKLKKILKMEKGSEVVEIVSTGLDLVEGLALDWIGRNIYWVDSRLHTLEVCQEDGKHRVIVLNKNITQPRGIVVDPSPDARWLFWTDWGENPRIERVGLDGSNRTTIITTKIYWPNGLTLDLPNKRVYFADSKLDYIDFCSYDGSGRRQVLASSHYLLHAHSLTLFEDTLYWTDRQLNRILSTHKYHGNNQTVVHHVVSQPLSIHVHHPSLQPRFTNPCLKASCNQICLLSPTEPSGFKCLCRPGFHLENHTTCQEEETPYLMIIKGSQIVDVSLAEENSGYFNPIVGVENGRVIDFDGKDHDYYWVEGKDENGTIFKLNMDTGNRTKLLDRTVDPGVIGSPYTIAFDWLGRNIYIGNKEASNIEILKVDGKNKYRAIIITSMGGNETGVAKPRVICLDPLEGKLYWLDDGGLGIPSKIGSAFMDGTNPVVIANVKNPLSMSLDTEKKMLYFTSENPGMIEGIDVSDGIGRNRRTILTEGISQPISIAVYDSRLYFVDPKYEKVGRVDVTGENVKSIKDNENELKAIAIYRKRSVSTHICLTSNGGCDQLCVPSSNRGRKCVCSIGHRSVSETSCSPQKSFMVVSQSDTIRGFNVTDSSEAMVPIHGSDHNILHTDVHVSRNWIYWIDFSRPTWNGMYRIRPNGTEMSHVISSGIGSNGLRGLAIDWVSDQIYFTNAFPHETFLEVCKLDGTNRKVLVKKVNDSPRELAVNPIKRLLYWIDYGQFPRIGKAFLDGTNWTAIVTSGISNPKDLTIDMQSHDVYWVDSFIDVIQKIGWNGGGRVIFKSGLPSPVGVALFNTDVYWGDKNLGGVFKIGKAKNSTKVTVRTNVPNLRDITVFDITVQPQDAQNPCSSLNGYTRCDQLCFAMPGNPMEYRCDCAVGKLKNLQQCTDVDEYVVFTTRSEIRSVNIDPKSNQVPFNPIMNLTNVVGLDFDNAEKKLIFTQIRPEASISLIDIGSLNNIHTILNKSINPEGIAYDWVHKKIYWTDSANSSIYAMDLDGSKVVMIAHVDRPRAIVVHPCNGTLFFTDWGLFGTSGKIYRSTMAGTFKTVIVSSNLTQPSGLAIDYDDSKIYWTDAVREKIERSDLNGSNREVLITATIYPFAITVFGDWIFWTDLQLRGVYRAEKHTGANMVEIVKRLDESPRDIQVYSPRRQTCNVNVCSINNGGCAESCHPAGNGTVECKCPPSLKLVNEGKMCVNTSNTCDGNKFSCGNGKCISRLWACDGEDDCGDHSDEDPKFCTFHTCGPNEYRCRNGRCIFKTWKCDHENDCGDSSDEEGCVYPSCADGEFTCGNHRCIPQSQVCNGMNDCKDNKTSDESATLCKNTTKTCPSNHLPCETTNICVEPFWLCDGDNDCGDNSDENPLHCSKRQCPNSSFRCPNHRCIPATWHCDGDDDCGDGADEPVEYCKSEGKTCFGDLFTCGNGNCVPRMYICDGDNDCQDGSDEDDSIHQCNNRKCDNGTEIYCPDNKAWGRSQCIPKKWVCDGDPDCIDGSDENSTVHNCPPPTPCSEDQFQCKNGRCINVGWKCDLDNDCGDGSDEGKFCLNQYQPCSNATQFACSNFKCIRLSFRCDGEDDCGDNSDERNCTPKNETACPEGQFKCNNGQCIKEELVCNKVSDCTDESDEPLHCNVDECASVETNQCGHKCVNTLTSFYCECNPGYKLLKDGKACADIDECETPGTCSQYCVNTPGSFICKCNDTYFQKEENKCKRLDNIEPWLIFTNKYYVRNMSLDAKHYVPIHQDLRNVVAMDYDIQDESIYFADVTAKVIYKSKIGSTEKTAIIKHETHGLEGMAVDWVTKKLYWLDRHSKSLEVAALNGTNRRTLKSKISDPRAVVVHPHRGMLFFTSWHLQAYIGRMNMDGSEYKMILNWENGIAWPNALALDYINDRLFFADAHLDYIDSCDLDGSRRHTVLRGSHVPHVFALGLFGDDLYYTDWNLKAILKANKFNGSDWSVLRNTTHRPYDLHIYHPLEQIQTENPCAINNGGCSHLCLLKNDGDTVTHSCLCPNNFITYDNRTCISNCTGGMHRCGHNDDKCIPFYWKCDGEKDCLDGSDEDNCPKRVCKNGQFQCTNKNCTSPTVICDGVDDCGDHSDEENCNYACGENEFKCNKTGKCILDAWKCDGDADCSDGSDEDPSICHHRACDPETEYGCKNGRCIPKLWYCDFDNDCGDDSDEPAHICRHRNCTLGWRRCPTWGYYRCIPEWLFCDGKPDCRDGADERQENCAKCDPEKEFTCRNGRCVPHRWKCDFENDCADHSDESPEVCKSYRECSESEFKCGNGKCLPMRWRCDHDDDCGDGTDEINCQNFTCPATHFQCASGHCIAAHFKCDGDRDCHDLSDELKCPPRFPDGKYCPKEKFECDNHLCVSHNDICDGNDDCIDGSDEKPELCRDFSCDKVNRFQCNNNKCIPKIQMCDGRDHCGDGSDENNVTICAPRFRPCNPVKEFRCANRKCIDKSVVCNLHDDCGDASDELGCHEKLHCSSIENGGCEHKCVNLTKSYICTCNHGYIASKSNPKICEDVNECESVNNCSQVCTNLKGYYNCSCLPGFQMEPGNTGICRVDDATQLQLFLANGPEIRSLGVHDQDLIVGEGRIEAIDWVGSMIYYADSYQKTVKRSWIPGVKAGAKVGFGQDLELKSLAKVNTLAVDWVTENLYWGETDRSGSKPKGRVMVSDGGGRYRKSVVFSNLEIVSSIALDPELGVMIWSDIGSVPKIETAWLDGSKRHSLISDSSIRSPTGLTIDYQNNHRIYWVDTKLSKIESMNRNGANRITVLQSEALRHPISLDIFESSMYWVTKETGELLKQDKFGRGVAVSIMKDLNPTNVKIYHPLKYNSSLYNPCKSSDCSHLCLLIPSGTYRCACPEGSVFREKSLSACEAPFEREKPQPLTCPCSNGGTCKFEEVLTCQCPEDFVGQTCGEHVQRRRINNDTGVSPAAVAIPLVIIILLSLGAGAFYIFLKRRGDFIGKGLGSSVSFRQGSNVEFVSDPSSSAGTAAENPDSKIDMKTRDFSNPMFEAVEQQQSGSSTSPPPIAILSPSSVVQRSSPQIQIRQFEPSEDTGKDTQNLVDEFDC</sequence>
<feature type="disulfide bond" evidence="21">
    <location>
        <begin position="3551"/>
        <end position="3569"/>
    </location>
</feature>
<feature type="region of interest" description="Disordered" evidence="23">
    <location>
        <begin position="4462"/>
        <end position="4481"/>
    </location>
</feature>
<feature type="disulfide bond" evidence="20">
    <location>
        <begin position="4387"/>
        <end position="4396"/>
    </location>
</feature>
<feature type="disulfide bond" evidence="21">
    <location>
        <begin position="2996"/>
        <end position="3014"/>
    </location>
</feature>
<dbReference type="CDD" id="cd00054">
    <property type="entry name" value="EGF_CA"/>
    <property type="match status" value="3"/>
</dbReference>
<feature type="repeat" description="LDL-receptor class B" evidence="22">
    <location>
        <begin position="1517"/>
        <end position="1559"/>
    </location>
</feature>
<dbReference type="Pfam" id="PF07645">
    <property type="entry name" value="EGF_CA"/>
    <property type="match status" value="3"/>
</dbReference>
<dbReference type="GO" id="GO:0031904">
    <property type="term" value="C:endosome lumen"/>
    <property type="evidence" value="ECO:0007669"/>
    <property type="project" value="UniProtKB-SubCell"/>
</dbReference>
<evidence type="ECO:0000256" key="17">
    <source>
        <dbReference type="ARBA" id="ARBA00023180"/>
    </source>
</evidence>
<feature type="disulfide bond" evidence="21">
    <location>
        <begin position="1162"/>
        <end position="1177"/>
    </location>
</feature>
<dbReference type="FunFam" id="2.10.25.10:FF:000009">
    <property type="entry name" value="Low-density lipoprotein receptor isoform 1"/>
    <property type="match status" value="3"/>
</dbReference>
<keyword evidence="6" id="KW-0254">Endocytosis</keyword>
<feature type="disulfide bond" evidence="21">
    <location>
        <begin position="203"/>
        <end position="218"/>
    </location>
</feature>
<dbReference type="InterPro" id="IPR023415">
    <property type="entry name" value="LDLR_class-A_CS"/>
</dbReference>
<dbReference type="Pfam" id="PF14670">
    <property type="entry name" value="FXa_inhibition"/>
    <property type="match status" value="1"/>
</dbReference>
<evidence type="ECO:0000256" key="21">
    <source>
        <dbReference type="PROSITE-ProRule" id="PRU00124"/>
    </source>
</evidence>
<evidence type="ECO:0000256" key="24">
    <source>
        <dbReference type="SAM" id="Phobius"/>
    </source>
</evidence>
<keyword evidence="9" id="KW-0677">Repeat</keyword>
<feature type="disulfide bond" evidence="21">
    <location>
        <begin position="3751"/>
        <end position="3763"/>
    </location>
</feature>
<dbReference type="FunFam" id="4.10.400.10:FF:000005">
    <property type="entry name" value="low-density lipoprotein receptor-related protein 1B"/>
    <property type="match status" value="1"/>
</dbReference>
<keyword evidence="16" id="KW-0168">Coated pit</keyword>
<evidence type="ECO:0000256" key="7">
    <source>
        <dbReference type="ARBA" id="ARBA00022692"/>
    </source>
</evidence>
<feature type="repeat" description="LDL-receptor class B" evidence="22">
    <location>
        <begin position="3280"/>
        <end position="3321"/>
    </location>
</feature>
<dbReference type="Pfam" id="PF12662">
    <property type="entry name" value="cEGF"/>
    <property type="match status" value="1"/>
</dbReference>
<comment type="subcellular location">
    <subcellularLocation>
        <location evidence="1">Cell membrane</location>
        <topology evidence="1">Single-pass type I membrane protein</topology>
    </subcellularLocation>
    <subcellularLocation>
        <location evidence="19">Endosome lumen</location>
    </subcellularLocation>
    <subcellularLocation>
        <location evidence="18">Membrane</location>
        <location evidence="18">Coated pit</location>
    </subcellularLocation>
</comment>
<feature type="repeat" description="LDL-receptor class B" evidence="22">
    <location>
        <begin position="2196"/>
        <end position="2239"/>
    </location>
</feature>
<keyword evidence="14 20" id="KW-1015">Disulfide bond</keyword>
<feature type="compositionally biased region" description="Polar residues" evidence="23">
    <location>
        <begin position="4462"/>
        <end position="4471"/>
    </location>
</feature>
<name>A0A8J2JV43_9HEXA</name>
<dbReference type="InterPro" id="IPR000742">
    <property type="entry name" value="EGF"/>
</dbReference>
<feature type="region of interest" description="Disordered" evidence="23">
    <location>
        <begin position="4496"/>
        <end position="4550"/>
    </location>
</feature>
<reference evidence="27" key="1">
    <citation type="submission" date="2021-06" db="EMBL/GenBank/DDBJ databases">
        <authorList>
            <person name="Hodson N. C."/>
            <person name="Mongue J. A."/>
            <person name="Jaron S. K."/>
        </authorList>
    </citation>
    <scope>NUCLEOTIDE SEQUENCE</scope>
</reference>
<feature type="transmembrane region" description="Helical" evidence="24">
    <location>
        <begin position="4414"/>
        <end position="4437"/>
    </location>
</feature>
<dbReference type="GO" id="GO:0042562">
    <property type="term" value="F:hormone binding"/>
    <property type="evidence" value="ECO:0007669"/>
    <property type="project" value="TreeGrafter"/>
</dbReference>
<evidence type="ECO:0000256" key="16">
    <source>
        <dbReference type="ARBA" id="ARBA00023176"/>
    </source>
</evidence>
<feature type="disulfide bond" evidence="21">
    <location>
        <begin position="1102"/>
        <end position="1114"/>
    </location>
</feature>
<feature type="disulfide bond" evidence="21">
    <location>
        <begin position="3081"/>
        <end position="3099"/>
    </location>
</feature>
<evidence type="ECO:0000256" key="18">
    <source>
        <dbReference type="ARBA" id="ARBA00037878"/>
    </source>
</evidence>
<evidence type="ECO:0000256" key="1">
    <source>
        <dbReference type="ARBA" id="ARBA00004251"/>
    </source>
</evidence>
<feature type="disulfide bond" evidence="21">
    <location>
        <begin position="2765"/>
        <end position="2777"/>
    </location>
</feature>
<dbReference type="GO" id="GO:0043235">
    <property type="term" value="C:receptor complex"/>
    <property type="evidence" value="ECO:0007669"/>
    <property type="project" value="TreeGrafter"/>
</dbReference>
<dbReference type="PROSITE" id="PS50026">
    <property type="entry name" value="EGF_3"/>
    <property type="match status" value="3"/>
</dbReference>
<dbReference type="InterPro" id="IPR049883">
    <property type="entry name" value="NOTCH1_EGF-like"/>
</dbReference>
<feature type="domain" description="EGF-like" evidence="26">
    <location>
        <begin position="3110"/>
        <end position="3151"/>
    </location>
</feature>
<evidence type="ECO:0000256" key="10">
    <source>
        <dbReference type="ARBA" id="ARBA00022753"/>
    </source>
</evidence>
<dbReference type="FunFam" id="4.10.400.10:FF:000024">
    <property type="entry name" value="Low-density lipoprotein RecePtor related"/>
    <property type="match status" value="1"/>
</dbReference>
<evidence type="ECO:0000259" key="26">
    <source>
        <dbReference type="PROSITE" id="PS50026"/>
    </source>
</evidence>
<feature type="disulfide bond" evidence="21">
    <location>
        <begin position="3841"/>
        <end position="3859"/>
    </location>
</feature>
<keyword evidence="10" id="KW-0967">Endosome</keyword>
<feature type="compositionally biased region" description="Low complexity" evidence="23">
    <location>
        <begin position="4498"/>
        <end position="4528"/>
    </location>
</feature>
<feature type="disulfide bond" evidence="21">
    <location>
        <begin position="2733"/>
        <end position="2751"/>
    </location>
</feature>
<dbReference type="CDD" id="cd00112">
    <property type="entry name" value="LDLa"/>
    <property type="match status" value="33"/>
</dbReference>
<dbReference type="InterPro" id="IPR000152">
    <property type="entry name" value="EGF-type_Asp/Asn_hydroxyl_site"/>
</dbReference>
<dbReference type="Proteomes" id="UP000708208">
    <property type="component" value="Unassembled WGS sequence"/>
</dbReference>
<evidence type="ECO:0000256" key="9">
    <source>
        <dbReference type="ARBA" id="ARBA00022737"/>
    </source>
</evidence>
<feature type="disulfide bond" evidence="21">
    <location>
        <begin position="223"/>
        <end position="235"/>
    </location>
</feature>
<feature type="disulfide bond" evidence="21">
    <location>
        <begin position="3074"/>
        <end position="3086"/>
    </location>
</feature>
<feature type="disulfide bond" evidence="21">
    <location>
        <begin position="3883"/>
        <end position="3901"/>
    </location>
</feature>
<evidence type="ECO:0000256" key="15">
    <source>
        <dbReference type="ARBA" id="ARBA00023170"/>
    </source>
</evidence>
<dbReference type="InterPro" id="IPR002172">
    <property type="entry name" value="LDrepeatLR_classA_rpt"/>
</dbReference>
<feature type="disulfide bond" evidence="21">
    <location>
        <begin position="3797"/>
        <end position="3815"/>
    </location>
</feature>
<accession>A0A8J2JV43</accession>
<feature type="disulfide bond" evidence="21">
    <location>
        <begin position="3790"/>
        <end position="3802"/>
    </location>
</feature>
<keyword evidence="28" id="KW-1185">Reference proteome</keyword>
<feature type="disulfide bond" evidence="21">
    <location>
        <begin position="2852"/>
        <end position="2864"/>
    </location>
</feature>
<feature type="repeat" description="LDL-receptor class B" evidence="22">
    <location>
        <begin position="2151"/>
        <end position="2195"/>
    </location>
</feature>
<evidence type="ECO:0000256" key="19">
    <source>
        <dbReference type="ARBA" id="ARBA00046273"/>
    </source>
</evidence>
<dbReference type="GO" id="GO:0005509">
    <property type="term" value="F:calcium ion binding"/>
    <property type="evidence" value="ECO:0007669"/>
    <property type="project" value="InterPro"/>
</dbReference>
<evidence type="ECO:0000256" key="13">
    <source>
        <dbReference type="ARBA" id="ARBA00023136"/>
    </source>
</evidence>
<feature type="disulfide bond" evidence="21">
    <location>
        <begin position="3758"/>
        <end position="3776"/>
    </location>
</feature>
<feature type="disulfide bond" evidence="21">
    <location>
        <begin position="1063"/>
        <end position="1075"/>
    </location>
</feature>
<dbReference type="FunFam" id="4.10.400.10:FF:000062">
    <property type="entry name" value="Terribly reduced optic lobes, isoform AI"/>
    <property type="match status" value="1"/>
</dbReference>
<dbReference type="FunFam" id="4.10.400.10:FF:000181">
    <property type="entry name" value="Low-density lipoprotein RecePtor related"/>
    <property type="match status" value="1"/>
</dbReference>
<dbReference type="FunFam" id="4.10.400.10:FF:000004">
    <property type="entry name" value="Low-density lipoprotein receptor-related protein 1"/>
    <property type="match status" value="1"/>
</dbReference>
<keyword evidence="7 24" id="KW-0812">Transmembrane</keyword>
<feature type="disulfide bond" evidence="21">
    <location>
        <begin position="287"/>
        <end position="302"/>
    </location>
</feature>
<feature type="chain" id="PRO_5035272245" description="EGF-like domain-containing protein" evidence="25">
    <location>
        <begin position="18"/>
        <end position="4550"/>
    </location>
</feature>
<dbReference type="EMBL" id="CAJVCH010143019">
    <property type="protein sequence ID" value="CAG7727047.1"/>
    <property type="molecule type" value="Genomic_DNA"/>
</dbReference>
<dbReference type="InterPro" id="IPR056588">
    <property type="entry name" value="EGF_LRP2"/>
</dbReference>
<protein>
    <recommendedName>
        <fullName evidence="26">EGF-like domain-containing protein</fullName>
    </recommendedName>
</protein>
<keyword evidence="8 25" id="KW-0732">Signal</keyword>
<dbReference type="FunFam" id="4.10.400.10:FF:000078">
    <property type="entry name" value="low-density lipoprotein receptor-related protein 2"/>
    <property type="match status" value="1"/>
</dbReference>
<feature type="disulfide bond" evidence="21">
    <location>
        <begin position="3524"/>
        <end position="3539"/>
    </location>
</feature>
<keyword evidence="5" id="KW-0597">Phosphoprotein</keyword>
<dbReference type="GO" id="GO:0016324">
    <property type="term" value="C:apical plasma membrane"/>
    <property type="evidence" value="ECO:0007669"/>
    <property type="project" value="TreeGrafter"/>
</dbReference>
<keyword evidence="15" id="KW-0675">Receptor</keyword>
<dbReference type="OrthoDB" id="21182at2759"/>
<dbReference type="InterPro" id="IPR032485">
    <property type="entry name" value="LRP1-like_beta_prop"/>
</dbReference>
<feature type="disulfide bond" evidence="21">
    <location>
        <begin position="1202"/>
        <end position="1217"/>
    </location>
</feature>
<dbReference type="SMART" id="SM00181">
    <property type="entry name" value="EGF"/>
    <property type="match status" value="24"/>
</dbReference>
<feature type="disulfide bond" evidence="21">
    <location>
        <begin position="3051"/>
        <end position="3066"/>
    </location>
</feature>